<dbReference type="RefSeq" id="WP_343791363.1">
    <property type="nucleotide sequence ID" value="NZ_BAAAGA010000002.1"/>
</dbReference>
<dbReference type="Proteomes" id="UP001501352">
    <property type="component" value="Unassembled WGS sequence"/>
</dbReference>
<evidence type="ECO:0000313" key="2">
    <source>
        <dbReference type="EMBL" id="GAA0617037.1"/>
    </source>
</evidence>
<proteinExistence type="predicted"/>
<reference evidence="2 3" key="1">
    <citation type="journal article" date="2019" name="Int. J. Syst. Evol. Microbiol.">
        <title>The Global Catalogue of Microorganisms (GCM) 10K type strain sequencing project: providing services to taxonomists for standard genome sequencing and annotation.</title>
        <authorList>
            <consortium name="The Broad Institute Genomics Platform"/>
            <consortium name="The Broad Institute Genome Sequencing Center for Infectious Disease"/>
            <person name="Wu L."/>
            <person name="Ma J."/>
        </authorList>
    </citation>
    <scope>NUCLEOTIDE SEQUENCE [LARGE SCALE GENOMIC DNA]</scope>
    <source>
        <strain evidence="2 3">JCM 12928</strain>
    </source>
</reference>
<accession>A0ABN1GR53</accession>
<keyword evidence="3" id="KW-1185">Reference proteome</keyword>
<feature type="domain" description="PepSY" evidence="1">
    <location>
        <begin position="7"/>
        <end position="59"/>
    </location>
</feature>
<dbReference type="EMBL" id="BAAAGA010000002">
    <property type="protein sequence ID" value="GAA0617037.1"/>
    <property type="molecule type" value="Genomic_DNA"/>
</dbReference>
<evidence type="ECO:0000313" key="3">
    <source>
        <dbReference type="Proteomes" id="UP001501352"/>
    </source>
</evidence>
<organism evidence="2 3">
    <name type="scientific">Brevundimonas kwangchunensis</name>
    <dbReference type="NCBI Taxonomy" id="322163"/>
    <lineage>
        <taxon>Bacteria</taxon>
        <taxon>Pseudomonadati</taxon>
        <taxon>Pseudomonadota</taxon>
        <taxon>Alphaproteobacteria</taxon>
        <taxon>Caulobacterales</taxon>
        <taxon>Caulobacteraceae</taxon>
        <taxon>Brevundimonas</taxon>
    </lineage>
</organism>
<dbReference type="Gene3D" id="3.10.450.40">
    <property type="match status" value="1"/>
</dbReference>
<sequence length="61" mass="6629">MNRILGIALADTPGEVIDVELDADDDDDGPTYEINILTPGGRTIEMKLDARTGAILEREDD</sequence>
<gene>
    <name evidence="2" type="ORF">GCM10009422_10240</name>
</gene>
<dbReference type="InterPro" id="IPR025711">
    <property type="entry name" value="PepSY"/>
</dbReference>
<dbReference type="Pfam" id="PF03413">
    <property type="entry name" value="PepSY"/>
    <property type="match status" value="1"/>
</dbReference>
<protein>
    <recommendedName>
        <fullName evidence="1">PepSY domain-containing protein</fullName>
    </recommendedName>
</protein>
<comment type="caution">
    <text evidence="2">The sequence shown here is derived from an EMBL/GenBank/DDBJ whole genome shotgun (WGS) entry which is preliminary data.</text>
</comment>
<evidence type="ECO:0000259" key="1">
    <source>
        <dbReference type="Pfam" id="PF03413"/>
    </source>
</evidence>
<name>A0ABN1GR53_9CAUL</name>